<dbReference type="GO" id="GO:0003676">
    <property type="term" value="F:nucleic acid binding"/>
    <property type="evidence" value="ECO:0007669"/>
    <property type="project" value="InterPro"/>
</dbReference>
<feature type="domain" description="Integrase catalytic" evidence="1">
    <location>
        <begin position="124"/>
        <end position="237"/>
    </location>
</feature>
<accession>A0A6J8AX37</accession>
<evidence type="ECO:0000259" key="1">
    <source>
        <dbReference type="PROSITE" id="PS50994"/>
    </source>
</evidence>
<dbReference type="OrthoDB" id="2286242at2759"/>
<organism evidence="2 3">
    <name type="scientific">Mytilus coruscus</name>
    <name type="common">Sea mussel</name>
    <dbReference type="NCBI Taxonomy" id="42192"/>
    <lineage>
        <taxon>Eukaryota</taxon>
        <taxon>Metazoa</taxon>
        <taxon>Spiralia</taxon>
        <taxon>Lophotrochozoa</taxon>
        <taxon>Mollusca</taxon>
        <taxon>Bivalvia</taxon>
        <taxon>Autobranchia</taxon>
        <taxon>Pteriomorphia</taxon>
        <taxon>Mytilida</taxon>
        <taxon>Mytiloidea</taxon>
        <taxon>Mytilidae</taxon>
        <taxon>Mytilinae</taxon>
        <taxon>Mytilus</taxon>
    </lineage>
</organism>
<dbReference type="AlphaFoldDB" id="A0A6J8AX37"/>
<name>A0A6J8AX37_MYTCO</name>
<dbReference type="Pfam" id="PF00665">
    <property type="entry name" value="rve"/>
    <property type="match status" value="1"/>
</dbReference>
<dbReference type="PANTHER" id="PTHR37984">
    <property type="entry name" value="PROTEIN CBG26694"/>
    <property type="match status" value="1"/>
</dbReference>
<dbReference type="PROSITE" id="PS50994">
    <property type="entry name" value="INTEGRASE"/>
    <property type="match status" value="1"/>
</dbReference>
<dbReference type="FunFam" id="3.30.420.10:FF:000493">
    <property type="match status" value="1"/>
</dbReference>
<protein>
    <recommendedName>
        <fullName evidence="1">Integrase catalytic domain-containing protein</fullName>
    </recommendedName>
</protein>
<proteinExistence type="predicted"/>
<dbReference type="InterPro" id="IPR001584">
    <property type="entry name" value="Integrase_cat-core"/>
</dbReference>
<dbReference type="PANTHER" id="PTHR37984:SF7">
    <property type="entry name" value="INTEGRASE CATALYTIC DOMAIN-CONTAINING PROTEIN"/>
    <property type="match status" value="1"/>
</dbReference>
<dbReference type="SUPFAM" id="SSF53098">
    <property type="entry name" value="Ribonuclease H-like"/>
    <property type="match status" value="1"/>
</dbReference>
<dbReference type="InterPro" id="IPR036397">
    <property type="entry name" value="RNaseH_sf"/>
</dbReference>
<sequence length="237" mass="26980">MKDDFCDVCSDEEIQLAAASSINTLQSVTWHMVRVATNSNDDMVKLVEIIENEMPEFRHEMPTELREFFQFREDLYTVDAHQGVTSMMSRAESSVFWPGITPDITTLRNEYNQCNRMAPSQPSAPPTPPVYPIYPLQCVRRFFHFKGVNYLVVVDRYSNWPIIERAHNGAQGLIDCLRRTFVTYGIPDELSSDGGPGFTASTTRQFLKVWGVHHRLSSVAFPHSNCRAEVGVKQSNV</sequence>
<dbReference type="Proteomes" id="UP000507470">
    <property type="component" value="Unassembled WGS sequence"/>
</dbReference>
<reference evidence="2 3" key="1">
    <citation type="submission" date="2020-06" db="EMBL/GenBank/DDBJ databases">
        <authorList>
            <person name="Li R."/>
            <person name="Bekaert M."/>
        </authorList>
    </citation>
    <scope>NUCLEOTIDE SEQUENCE [LARGE SCALE GENOMIC DNA]</scope>
    <source>
        <strain evidence="3">wild</strain>
    </source>
</reference>
<keyword evidence="3" id="KW-1185">Reference proteome</keyword>
<dbReference type="InterPro" id="IPR012337">
    <property type="entry name" value="RNaseH-like_sf"/>
</dbReference>
<evidence type="ECO:0000313" key="2">
    <source>
        <dbReference type="EMBL" id="CAC5375241.1"/>
    </source>
</evidence>
<evidence type="ECO:0000313" key="3">
    <source>
        <dbReference type="Proteomes" id="UP000507470"/>
    </source>
</evidence>
<dbReference type="Gene3D" id="3.30.420.10">
    <property type="entry name" value="Ribonuclease H-like superfamily/Ribonuclease H"/>
    <property type="match status" value="1"/>
</dbReference>
<dbReference type="InterPro" id="IPR050951">
    <property type="entry name" value="Retrovirus_Pol_polyprotein"/>
</dbReference>
<dbReference type="EMBL" id="CACVKT020002133">
    <property type="protein sequence ID" value="CAC5375241.1"/>
    <property type="molecule type" value="Genomic_DNA"/>
</dbReference>
<dbReference type="GO" id="GO:0015074">
    <property type="term" value="P:DNA integration"/>
    <property type="evidence" value="ECO:0007669"/>
    <property type="project" value="InterPro"/>
</dbReference>
<gene>
    <name evidence="2" type="ORF">MCOR_12317</name>
</gene>